<feature type="chain" id="PRO_5007864142" description="Secreted protein" evidence="1">
    <location>
        <begin position="21"/>
        <end position="111"/>
    </location>
</feature>
<evidence type="ECO:0000313" key="2">
    <source>
        <dbReference type="EMBL" id="KZT21313.1"/>
    </source>
</evidence>
<dbReference type="AlphaFoldDB" id="A0A165PP67"/>
<name>A0A165PP67_9AGAM</name>
<keyword evidence="3" id="KW-1185">Reference proteome</keyword>
<dbReference type="Proteomes" id="UP000076761">
    <property type="component" value="Unassembled WGS sequence"/>
</dbReference>
<reference evidence="2 3" key="1">
    <citation type="journal article" date="2016" name="Mol. Biol. Evol.">
        <title>Comparative Genomics of Early-Diverging Mushroom-Forming Fungi Provides Insights into the Origins of Lignocellulose Decay Capabilities.</title>
        <authorList>
            <person name="Nagy L.G."/>
            <person name="Riley R."/>
            <person name="Tritt A."/>
            <person name="Adam C."/>
            <person name="Daum C."/>
            <person name="Floudas D."/>
            <person name="Sun H."/>
            <person name="Yadav J.S."/>
            <person name="Pangilinan J."/>
            <person name="Larsson K.H."/>
            <person name="Matsuura K."/>
            <person name="Barry K."/>
            <person name="Labutti K."/>
            <person name="Kuo R."/>
            <person name="Ohm R.A."/>
            <person name="Bhattacharya S.S."/>
            <person name="Shirouzu T."/>
            <person name="Yoshinaga Y."/>
            <person name="Martin F.M."/>
            <person name="Grigoriev I.V."/>
            <person name="Hibbett D.S."/>
        </authorList>
    </citation>
    <scope>NUCLEOTIDE SEQUENCE [LARGE SCALE GENOMIC DNA]</scope>
    <source>
        <strain evidence="2 3">HHB14362 ss-1</strain>
    </source>
</reference>
<evidence type="ECO:0000313" key="3">
    <source>
        <dbReference type="Proteomes" id="UP000076761"/>
    </source>
</evidence>
<protein>
    <recommendedName>
        <fullName evidence="4">Secreted protein</fullName>
    </recommendedName>
</protein>
<proteinExistence type="predicted"/>
<dbReference type="EMBL" id="KV425608">
    <property type="protein sequence ID" value="KZT21313.1"/>
    <property type="molecule type" value="Genomic_DNA"/>
</dbReference>
<sequence>MHVSGLMLCIYVCVFKSSLPIDDRSPCTILRGLDVPMRIACNSTRPIAIVQVGPAEVFRFSCKSAPVGINFEIIHAVSVLKRSPGDLFIFFRLLGNLCLSYNTCRRTEEVA</sequence>
<accession>A0A165PP67</accession>
<gene>
    <name evidence="2" type="ORF">NEOLEDRAFT_763034</name>
</gene>
<keyword evidence="1" id="KW-0732">Signal</keyword>
<feature type="signal peptide" evidence="1">
    <location>
        <begin position="1"/>
        <end position="20"/>
    </location>
</feature>
<organism evidence="2 3">
    <name type="scientific">Neolentinus lepideus HHB14362 ss-1</name>
    <dbReference type="NCBI Taxonomy" id="1314782"/>
    <lineage>
        <taxon>Eukaryota</taxon>
        <taxon>Fungi</taxon>
        <taxon>Dikarya</taxon>
        <taxon>Basidiomycota</taxon>
        <taxon>Agaricomycotina</taxon>
        <taxon>Agaricomycetes</taxon>
        <taxon>Gloeophyllales</taxon>
        <taxon>Gloeophyllaceae</taxon>
        <taxon>Neolentinus</taxon>
    </lineage>
</organism>
<evidence type="ECO:0000256" key="1">
    <source>
        <dbReference type="SAM" id="SignalP"/>
    </source>
</evidence>
<evidence type="ECO:0008006" key="4">
    <source>
        <dbReference type="Google" id="ProtNLM"/>
    </source>
</evidence>
<dbReference type="InParanoid" id="A0A165PP67"/>